<dbReference type="AlphaFoldDB" id="A0A1D7QMM1"/>
<protein>
    <recommendedName>
        <fullName evidence="1">chorismate mutase</fullName>
        <ecNumber evidence="1">5.4.99.5</ecNumber>
    </recommendedName>
</protein>
<dbReference type="SMART" id="SM00830">
    <property type="entry name" value="CM_2"/>
    <property type="match status" value="1"/>
</dbReference>
<feature type="domain" description="Chorismate mutase" evidence="4">
    <location>
        <begin position="24"/>
        <end position="115"/>
    </location>
</feature>
<dbReference type="GO" id="GO:0009697">
    <property type="term" value="P:salicylic acid biosynthetic process"/>
    <property type="evidence" value="ECO:0007669"/>
    <property type="project" value="TreeGrafter"/>
</dbReference>
<dbReference type="PROSITE" id="PS51168">
    <property type="entry name" value="CHORISMATE_MUT_2"/>
    <property type="match status" value="1"/>
</dbReference>
<evidence type="ECO:0000256" key="3">
    <source>
        <dbReference type="SAM" id="SignalP"/>
    </source>
</evidence>
<dbReference type="GO" id="GO:0046417">
    <property type="term" value="P:chorismate metabolic process"/>
    <property type="evidence" value="ECO:0007669"/>
    <property type="project" value="InterPro"/>
</dbReference>
<dbReference type="InterPro" id="IPR036979">
    <property type="entry name" value="CM_dom_sf"/>
</dbReference>
<dbReference type="EC" id="5.4.99.5" evidence="1"/>
<dbReference type="KEGG" id="psty:BFS30_23815"/>
<dbReference type="Proteomes" id="UP000094313">
    <property type="component" value="Chromosome"/>
</dbReference>
<dbReference type="PANTHER" id="PTHR38041:SF1">
    <property type="entry name" value="CHORISMATE MUTASE"/>
    <property type="match status" value="1"/>
</dbReference>
<keyword evidence="6" id="KW-1185">Reference proteome</keyword>
<organism evidence="5 6">
    <name type="scientific">Pedobacter steynii</name>
    <dbReference type="NCBI Taxonomy" id="430522"/>
    <lineage>
        <taxon>Bacteria</taxon>
        <taxon>Pseudomonadati</taxon>
        <taxon>Bacteroidota</taxon>
        <taxon>Sphingobacteriia</taxon>
        <taxon>Sphingobacteriales</taxon>
        <taxon>Sphingobacteriaceae</taxon>
        <taxon>Pedobacter</taxon>
    </lineage>
</organism>
<reference evidence="5 6" key="1">
    <citation type="submission" date="2016-08" db="EMBL/GenBank/DDBJ databases">
        <authorList>
            <person name="Seilhamer J.J."/>
        </authorList>
    </citation>
    <scope>NUCLEOTIDE SEQUENCE [LARGE SCALE GENOMIC DNA]</scope>
    <source>
        <strain evidence="5 6">DX4</strain>
    </source>
</reference>
<evidence type="ECO:0000313" key="5">
    <source>
        <dbReference type="EMBL" id="AOM79922.1"/>
    </source>
</evidence>
<dbReference type="Gene3D" id="1.20.59.10">
    <property type="entry name" value="Chorismate mutase"/>
    <property type="match status" value="1"/>
</dbReference>
<feature type="chain" id="PRO_5009098954" description="chorismate mutase" evidence="3">
    <location>
        <begin position="24"/>
        <end position="119"/>
    </location>
</feature>
<evidence type="ECO:0000259" key="4">
    <source>
        <dbReference type="PROSITE" id="PS51168"/>
    </source>
</evidence>
<keyword evidence="3" id="KW-0732">Signal</keyword>
<evidence type="ECO:0000256" key="2">
    <source>
        <dbReference type="ARBA" id="ARBA00023235"/>
    </source>
</evidence>
<sequence>MKFIYSIPLTVLICLLFSGFSYAQSSDTTLTFHRKKIDSLDQKLIEILGERERVVKEVGIYKMKNNIAPLQKGRFKQILDKNVKMGAEQGLSAKLIISVMNAIHKESLMIERAVKKEEE</sequence>
<dbReference type="PANTHER" id="PTHR38041">
    <property type="entry name" value="CHORISMATE MUTASE"/>
    <property type="match status" value="1"/>
</dbReference>
<dbReference type="OrthoDB" id="669870at2"/>
<dbReference type="InterPro" id="IPR002701">
    <property type="entry name" value="CM_II_prokaryot"/>
</dbReference>
<accession>A0A1D7QMM1</accession>
<gene>
    <name evidence="5" type="ORF">BFS30_23815</name>
</gene>
<feature type="signal peptide" evidence="3">
    <location>
        <begin position="1"/>
        <end position="23"/>
    </location>
</feature>
<dbReference type="Pfam" id="PF01817">
    <property type="entry name" value="CM_2"/>
    <property type="match status" value="1"/>
</dbReference>
<keyword evidence="2" id="KW-0413">Isomerase</keyword>
<dbReference type="EMBL" id="CP017141">
    <property type="protein sequence ID" value="AOM79922.1"/>
    <property type="molecule type" value="Genomic_DNA"/>
</dbReference>
<dbReference type="InterPro" id="IPR051331">
    <property type="entry name" value="Chorismate_mutase-related"/>
</dbReference>
<name>A0A1D7QMM1_9SPHI</name>
<evidence type="ECO:0000313" key="6">
    <source>
        <dbReference type="Proteomes" id="UP000094313"/>
    </source>
</evidence>
<dbReference type="InterPro" id="IPR036263">
    <property type="entry name" value="Chorismate_II_sf"/>
</dbReference>
<dbReference type="SUPFAM" id="SSF48600">
    <property type="entry name" value="Chorismate mutase II"/>
    <property type="match status" value="1"/>
</dbReference>
<proteinExistence type="predicted"/>
<dbReference type="RefSeq" id="WP_069381584.1">
    <property type="nucleotide sequence ID" value="NZ_CP017141.1"/>
</dbReference>
<evidence type="ECO:0000256" key="1">
    <source>
        <dbReference type="ARBA" id="ARBA00012404"/>
    </source>
</evidence>
<dbReference type="GO" id="GO:0004106">
    <property type="term" value="F:chorismate mutase activity"/>
    <property type="evidence" value="ECO:0007669"/>
    <property type="project" value="UniProtKB-EC"/>
</dbReference>